<dbReference type="Proteomes" id="UP000279541">
    <property type="component" value="Chromosome"/>
</dbReference>
<gene>
    <name evidence="2" type="ORF">EG359_21760</name>
</gene>
<feature type="signal peptide" evidence="1">
    <location>
        <begin position="1"/>
        <end position="24"/>
    </location>
</feature>
<sequence length="230" mass="27494">MKSKMKYIILILLNLSLMMVSCQSKSDKVNLSILAEPYQNMVKDKQINPLRYRDYVDDLHNRVVLQENQIQEKWQPFKISNKLDYMDVYFNKEKIIGFKGYFEERAKNNADEIYKALIKNISNDKDYSQIELKNHDSNILMNEWESKENILGIKYEKVNKSIAIIVVNKNELPHFFDKVFYSEFLNLTQLRSNHSEIYLKELKTQPSSNDKSFYKEKFKELKGEYNQKTK</sequence>
<accession>A0ABM7BSH2</accession>
<dbReference type="EMBL" id="CP033926">
    <property type="protein sequence ID" value="AZB02053.1"/>
    <property type="molecule type" value="Genomic_DNA"/>
</dbReference>
<dbReference type="PROSITE" id="PS51257">
    <property type="entry name" value="PROKAR_LIPOPROTEIN"/>
    <property type="match status" value="1"/>
</dbReference>
<evidence type="ECO:0008006" key="4">
    <source>
        <dbReference type="Google" id="ProtNLM"/>
    </source>
</evidence>
<name>A0ABM7BSH2_9FLAO</name>
<evidence type="ECO:0000313" key="2">
    <source>
        <dbReference type="EMBL" id="AZB02053.1"/>
    </source>
</evidence>
<evidence type="ECO:0000313" key="3">
    <source>
        <dbReference type="Proteomes" id="UP000279541"/>
    </source>
</evidence>
<organism evidence="2 3">
    <name type="scientific">Chryseobacterium joostei</name>
    <dbReference type="NCBI Taxonomy" id="112234"/>
    <lineage>
        <taxon>Bacteria</taxon>
        <taxon>Pseudomonadati</taxon>
        <taxon>Bacteroidota</taxon>
        <taxon>Flavobacteriia</taxon>
        <taxon>Flavobacteriales</taxon>
        <taxon>Weeksellaceae</taxon>
        <taxon>Chryseobacterium group</taxon>
        <taxon>Chryseobacterium</taxon>
    </lineage>
</organism>
<feature type="chain" id="PRO_5045822849" description="Lipoprotein" evidence="1">
    <location>
        <begin position="25"/>
        <end position="230"/>
    </location>
</feature>
<evidence type="ECO:0000256" key="1">
    <source>
        <dbReference type="SAM" id="SignalP"/>
    </source>
</evidence>
<keyword evidence="3" id="KW-1185">Reference proteome</keyword>
<protein>
    <recommendedName>
        <fullName evidence="4">Lipoprotein</fullName>
    </recommendedName>
</protein>
<reference evidence="2 3" key="1">
    <citation type="submission" date="2018-11" db="EMBL/GenBank/DDBJ databases">
        <title>Proposal to divide the Flavobacteriaceae and reorganize its genera based on Amino Acid Identity values calculated from whole genome sequences.</title>
        <authorList>
            <person name="Nicholson A.C."/>
            <person name="Gulvik C.A."/>
            <person name="Whitney A.M."/>
            <person name="Humrighouse B.W."/>
            <person name="Bell M."/>
            <person name="Holmes B."/>
            <person name="Steigerwalt A.G."/>
            <person name="Villarma A."/>
            <person name="Sheth M."/>
            <person name="Batra D."/>
            <person name="Pryor J."/>
            <person name="Bernardet J.-F."/>
            <person name="Hugo C."/>
            <person name="Kampfer P."/>
            <person name="Newman J."/>
            <person name="McQuiston J.R."/>
        </authorList>
    </citation>
    <scope>NUCLEOTIDE SEQUENCE [LARGE SCALE GENOMIC DNA]</scope>
    <source>
        <strain evidence="2 3">DSM 16927</strain>
    </source>
</reference>
<keyword evidence="1" id="KW-0732">Signal</keyword>
<proteinExistence type="predicted"/>